<organism>
    <name type="scientific">Pyricularia oryzae (strain P131)</name>
    <name type="common">Rice blast fungus</name>
    <name type="synonym">Magnaporthe oryzae</name>
    <dbReference type="NCBI Taxonomy" id="1143193"/>
    <lineage>
        <taxon>Eukaryota</taxon>
        <taxon>Fungi</taxon>
        <taxon>Dikarya</taxon>
        <taxon>Ascomycota</taxon>
        <taxon>Pezizomycotina</taxon>
        <taxon>Sordariomycetes</taxon>
        <taxon>Sordariomycetidae</taxon>
        <taxon>Magnaporthales</taxon>
        <taxon>Pyriculariaceae</taxon>
        <taxon>Pyricularia</taxon>
    </lineage>
</organism>
<evidence type="ECO:0000256" key="1">
    <source>
        <dbReference type="SAM" id="Phobius"/>
    </source>
</evidence>
<dbReference type="EMBL" id="JH795173">
    <property type="protein sequence ID" value="ELQ63976.1"/>
    <property type="molecule type" value="Genomic_DNA"/>
</dbReference>
<protein>
    <submittedName>
        <fullName evidence="2">Uncharacterized protein</fullName>
    </submittedName>
</protein>
<keyword evidence="1" id="KW-0812">Transmembrane</keyword>
<name>L7J6Y4_PYRO1</name>
<sequence length="31" mass="3807">MYLSENKIHVINPILIRLTKVFVYIFFKPRL</sequence>
<dbReference type="AlphaFoldDB" id="L7J6Y4"/>
<keyword evidence="1" id="KW-0472">Membrane</keyword>
<accession>L7J6Y4</accession>
<keyword evidence="1" id="KW-1133">Transmembrane helix</keyword>
<feature type="transmembrane region" description="Helical" evidence="1">
    <location>
        <begin position="6"/>
        <end position="27"/>
    </location>
</feature>
<proteinExistence type="predicted"/>
<evidence type="ECO:0000313" key="2">
    <source>
        <dbReference type="EMBL" id="ELQ63976.1"/>
    </source>
</evidence>
<reference evidence="2" key="1">
    <citation type="journal article" date="2012" name="PLoS Genet.">
        <title>Comparative analysis of the genomes of two field isolates of the rice blast fungus Magnaporthe oryzae.</title>
        <authorList>
            <person name="Xue M."/>
            <person name="Yang J."/>
            <person name="Li Z."/>
            <person name="Hu S."/>
            <person name="Yao N."/>
            <person name="Dean R.A."/>
            <person name="Zhao W."/>
            <person name="Shen M."/>
            <person name="Zhang H."/>
            <person name="Li C."/>
            <person name="Liu L."/>
            <person name="Cao L."/>
            <person name="Xu X."/>
            <person name="Xing Y."/>
            <person name="Hsiang T."/>
            <person name="Zhang Z."/>
            <person name="Xu J.R."/>
            <person name="Peng Y.L."/>
        </authorList>
    </citation>
    <scope>NUCLEOTIDE SEQUENCE [LARGE SCALE GENOMIC DNA]</scope>
    <source>
        <strain evidence="2">P131</strain>
    </source>
</reference>
<gene>
    <name evidence="2" type="ORF">OOW_P131scaffold00904g19</name>
</gene>